<dbReference type="PROSITE" id="PS51918">
    <property type="entry name" value="RADICAL_SAM"/>
    <property type="match status" value="1"/>
</dbReference>
<comment type="caution">
    <text evidence="12">The sequence shown here is derived from an EMBL/GenBank/DDBJ whole genome shotgun (WGS) entry which is preliminary data.</text>
</comment>
<reference evidence="12" key="2">
    <citation type="submission" date="2021-04" db="EMBL/GenBank/DDBJ databases">
        <authorList>
            <person name="Gilroy R."/>
        </authorList>
    </citation>
    <scope>NUCLEOTIDE SEQUENCE</scope>
    <source>
        <strain evidence="12">ChiW7-2402</strain>
    </source>
</reference>
<keyword evidence="5 10" id="KW-0949">S-adenosyl-L-methionine</keyword>
<evidence type="ECO:0000256" key="6">
    <source>
        <dbReference type="ARBA" id="ARBA00022723"/>
    </source>
</evidence>
<keyword evidence="9 10" id="KW-0411">Iron-sulfur</keyword>
<name>A0A9D2G2W4_9FIRM</name>
<keyword evidence="12" id="KW-0670">Pyruvate</keyword>
<dbReference type="SFLD" id="SFLDS00029">
    <property type="entry name" value="Radical_SAM"/>
    <property type="match status" value="1"/>
</dbReference>
<dbReference type="GO" id="GO:0005737">
    <property type="term" value="C:cytoplasm"/>
    <property type="evidence" value="ECO:0007669"/>
    <property type="project" value="UniProtKB-SubCell"/>
</dbReference>
<dbReference type="Proteomes" id="UP000824102">
    <property type="component" value="Unassembled WGS sequence"/>
</dbReference>
<feature type="domain" description="Radical SAM core" evidence="11">
    <location>
        <begin position="14"/>
        <end position="246"/>
    </location>
</feature>
<dbReference type="PANTHER" id="PTHR30352:SF5">
    <property type="entry name" value="PYRUVATE FORMATE-LYASE 1-ACTIVATING ENZYME"/>
    <property type="match status" value="1"/>
</dbReference>
<evidence type="ECO:0000256" key="1">
    <source>
        <dbReference type="ARBA" id="ARBA00003141"/>
    </source>
</evidence>
<dbReference type="EC" id="1.97.1.4" evidence="10"/>
<dbReference type="SFLD" id="SFLDG01066">
    <property type="entry name" value="organic_radical-activating_enz"/>
    <property type="match status" value="1"/>
</dbReference>
<evidence type="ECO:0000256" key="8">
    <source>
        <dbReference type="ARBA" id="ARBA00023004"/>
    </source>
</evidence>
<evidence type="ECO:0000256" key="7">
    <source>
        <dbReference type="ARBA" id="ARBA00023002"/>
    </source>
</evidence>
<dbReference type="CDD" id="cd01335">
    <property type="entry name" value="Radical_SAM"/>
    <property type="match status" value="1"/>
</dbReference>
<dbReference type="GO" id="GO:0051539">
    <property type="term" value="F:4 iron, 4 sulfur cluster binding"/>
    <property type="evidence" value="ECO:0007669"/>
    <property type="project" value="UniProtKB-UniRule"/>
</dbReference>
<dbReference type="InterPro" id="IPR058240">
    <property type="entry name" value="rSAM_sf"/>
</dbReference>
<evidence type="ECO:0000256" key="4">
    <source>
        <dbReference type="ARBA" id="ARBA00022485"/>
    </source>
</evidence>
<evidence type="ECO:0000313" key="12">
    <source>
        <dbReference type="EMBL" id="HIZ72059.1"/>
    </source>
</evidence>
<comment type="subcellular location">
    <subcellularLocation>
        <location evidence="10">Cytoplasm</location>
    </subcellularLocation>
</comment>
<evidence type="ECO:0000259" key="11">
    <source>
        <dbReference type="PROSITE" id="PS51918"/>
    </source>
</evidence>
<dbReference type="NCBIfam" id="TIGR02493">
    <property type="entry name" value="PFLA"/>
    <property type="match status" value="1"/>
</dbReference>
<comment type="cofactor">
    <cofactor evidence="10">
        <name>[4Fe-4S] cluster</name>
        <dbReference type="ChEBI" id="CHEBI:49883"/>
    </cofactor>
    <text evidence="10">Binds 1 [4Fe-4S] cluster. The cluster is coordinated with 3 cysteines and an exchangeable S-adenosyl-L-methionine.</text>
</comment>
<evidence type="ECO:0000256" key="5">
    <source>
        <dbReference type="ARBA" id="ARBA00022691"/>
    </source>
</evidence>
<evidence type="ECO:0000313" key="13">
    <source>
        <dbReference type="Proteomes" id="UP000824102"/>
    </source>
</evidence>
<dbReference type="GO" id="GO:0016829">
    <property type="term" value="F:lyase activity"/>
    <property type="evidence" value="ECO:0007669"/>
    <property type="project" value="UniProtKB-KW"/>
</dbReference>
<protein>
    <recommendedName>
        <fullName evidence="3 10">Pyruvate formate-lyase-activating enzyme</fullName>
        <ecNumber evidence="10">1.97.1.4</ecNumber>
    </recommendedName>
</protein>
<dbReference type="InterPro" id="IPR034457">
    <property type="entry name" value="Organic_radical-activating"/>
</dbReference>
<keyword evidence="7 10" id="KW-0560">Oxidoreductase</keyword>
<keyword evidence="12" id="KW-0456">Lyase</keyword>
<gene>
    <name evidence="12" type="primary">pflA</name>
    <name evidence="12" type="ORF">H9964_00600</name>
</gene>
<keyword evidence="8 10" id="KW-0408">Iron</keyword>
<comment type="function">
    <text evidence="1 10">Activation of pyruvate formate-lyase under anaerobic conditions by generation of an organic free radical, using S-adenosylmethionine and reduced flavodoxin as cosubstrates to produce 5'-deoxy-adenosine.</text>
</comment>
<dbReference type="InterPro" id="IPR012838">
    <property type="entry name" value="PFL1_activating"/>
</dbReference>
<evidence type="ECO:0000256" key="9">
    <source>
        <dbReference type="ARBA" id="ARBA00023014"/>
    </source>
</evidence>
<keyword evidence="6 10" id="KW-0479">Metal-binding</keyword>
<dbReference type="InterPro" id="IPR001989">
    <property type="entry name" value="Radical_activat_CS"/>
</dbReference>
<evidence type="ECO:0000256" key="2">
    <source>
        <dbReference type="ARBA" id="ARBA00009777"/>
    </source>
</evidence>
<dbReference type="InterPro" id="IPR007197">
    <property type="entry name" value="rSAM"/>
</dbReference>
<reference evidence="12" key="1">
    <citation type="journal article" date="2021" name="PeerJ">
        <title>Extensive microbial diversity within the chicken gut microbiome revealed by metagenomics and culture.</title>
        <authorList>
            <person name="Gilroy R."/>
            <person name="Ravi A."/>
            <person name="Getino M."/>
            <person name="Pursley I."/>
            <person name="Horton D.L."/>
            <person name="Alikhan N.F."/>
            <person name="Baker D."/>
            <person name="Gharbi K."/>
            <person name="Hall N."/>
            <person name="Watson M."/>
            <person name="Adriaenssens E.M."/>
            <person name="Foster-Nyarko E."/>
            <person name="Jarju S."/>
            <person name="Secka A."/>
            <person name="Antonio M."/>
            <person name="Oren A."/>
            <person name="Chaudhuri R.R."/>
            <person name="La Ragione R."/>
            <person name="Hildebrand F."/>
            <person name="Pallen M.J."/>
        </authorList>
    </citation>
    <scope>NUCLEOTIDE SEQUENCE</scope>
    <source>
        <strain evidence="12">ChiW7-2402</strain>
    </source>
</reference>
<dbReference type="AlphaFoldDB" id="A0A9D2G2W4"/>
<dbReference type="InterPro" id="IPR012839">
    <property type="entry name" value="Organic_radical_activase"/>
</dbReference>
<accession>A0A9D2G2W4</accession>
<comment type="similarity">
    <text evidence="2 10">Belongs to the organic radical-activating enzymes family.</text>
</comment>
<organism evidence="12 13">
    <name type="scientific">Candidatus Gallimonas intestinavium</name>
    <dbReference type="NCBI Taxonomy" id="2838603"/>
    <lineage>
        <taxon>Bacteria</taxon>
        <taxon>Bacillati</taxon>
        <taxon>Bacillota</taxon>
        <taxon>Clostridia</taxon>
        <taxon>Candidatus Gallimonas</taxon>
    </lineage>
</organism>
<evidence type="ECO:0000256" key="10">
    <source>
        <dbReference type="RuleBase" id="RU362053"/>
    </source>
</evidence>
<dbReference type="SUPFAM" id="SSF102114">
    <property type="entry name" value="Radical SAM enzymes"/>
    <property type="match status" value="1"/>
</dbReference>
<evidence type="ECO:0000256" key="3">
    <source>
        <dbReference type="ARBA" id="ARBA00021356"/>
    </source>
</evidence>
<sequence length="246" mass="27129">MTGRIHSYESFGTVDGPGIRFVIFFQGCTMRCKYCHNPDTWEVKAGRKVTAEEAVREALKYKSYFGAKGGVTATGGEPMLQLPFLTELFSLLKEKGIHTCLDTSAAPFPAEENADRSAFDALLNVTDLVLLDIKHIDEEAHKALTGRSGAHAKAFARYLSERGKPIWIRHVLVPGITDDDGSLHRLKAFLDTLKTVEKVEVLPYHTLGIAKYRSLGIGYPLEGVQPPDKERIKNAREILCAGIGGK</sequence>
<comment type="catalytic activity">
    <reaction evidence="10">
        <text>glycyl-[formate C-acetyltransferase] + reduced [flavodoxin] + S-adenosyl-L-methionine = glycin-2-yl radical-[formate C-acetyltransferase] + semiquinone [flavodoxin] + 5'-deoxyadenosine + L-methionine + H(+)</text>
        <dbReference type="Rhea" id="RHEA:19225"/>
        <dbReference type="Rhea" id="RHEA-COMP:10622"/>
        <dbReference type="Rhea" id="RHEA-COMP:12190"/>
        <dbReference type="Rhea" id="RHEA-COMP:12191"/>
        <dbReference type="Rhea" id="RHEA-COMP:14480"/>
        <dbReference type="ChEBI" id="CHEBI:15378"/>
        <dbReference type="ChEBI" id="CHEBI:17319"/>
        <dbReference type="ChEBI" id="CHEBI:29947"/>
        <dbReference type="ChEBI" id="CHEBI:32722"/>
        <dbReference type="ChEBI" id="CHEBI:57618"/>
        <dbReference type="ChEBI" id="CHEBI:57844"/>
        <dbReference type="ChEBI" id="CHEBI:59789"/>
        <dbReference type="ChEBI" id="CHEBI:140311"/>
        <dbReference type="EC" id="1.97.1.4"/>
    </reaction>
</comment>
<dbReference type="Pfam" id="PF04055">
    <property type="entry name" value="Radical_SAM"/>
    <property type="match status" value="1"/>
</dbReference>
<dbReference type="GO" id="GO:0046872">
    <property type="term" value="F:metal ion binding"/>
    <property type="evidence" value="ECO:0007669"/>
    <property type="project" value="UniProtKB-UniRule"/>
</dbReference>
<dbReference type="Gene3D" id="3.20.20.70">
    <property type="entry name" value="Aldolase class I"/>
    <property type="match status" value="1"/>
</dbReference>
<dbReference type="EMBL" id="DXBB01000008">
    <property type="protein sequence ID" value="HIZ72059.1"/>
    <property type="molecule type" value="Genomic_DNA"/>
</dbReference>
<proteinExistence type="inferred from homology"/>
<dbReference type="PROSITE" id="PS01087">
    <property type="entry name" value="RADICAL_ACTIVATING"/>
    <property type="match status" value="1"/>
</dbReference>
<dbReference type="PIRSF" id="PIRSF000371">
    <property type="entry name" value="PFL_act_enz"/>
    <property type="match status" value="1"/>
</dbReference>
<dbReference type="PANTHER" id="PTHR30352">
    <property type="entry name" value="PYRUVATE FORMATE-LYASE-ACTIVATING ENZYME"/>
    <property type="match status" value="1"/>
</dbReference>
<keyword evidence="4 10" id="KW-0004">4Fe-4S</keyword>
<keyword evidence="10" id="KW-0963">Cytoplasm</keyword>
<dbReference type="GO" id="GO:0043365">
    <property type="term" value="F:[formate-C-acetyltransferase]-activating enzyme activity"/>
    <property type="evidence" value="ECO:0007669"/>
    <property type="project" value="UniProtKB-UniRule"/>
</dbReference>
<dbReference type="InterPro" id="IPR013785">
    <property type="entry name" value="Aldolase_TIM"/>
</dbReference>